<dbReference type="RefSeq" id="YP_006908607.1">
    <property type="nucleotide sequence ID" value="NC_018875.1"/>
</dbReference>
<dbReference type="Proteomes" id="UP000201571">
    <property type="component" value="Segment"/>
</dbReference>
<evidence type="ECO:0000313" key="1">
    <source>
        <dbReference type="EMBL" id="AER41525.1"/>
    </source>
</evidence>
<keyword evidence="2" id="KW-1185">Reference proteome</keyword>
<dbReference type="GO" id="GO:0044423">
    <property type="term" value="C:virion component"/>
    <property type="evidence" value="ECO:0007669"/>
    <property type="project" value="InterPro"/>
</dbReference>
<dbReference type="InterPro" id="IPR006790">
    <property type="entry name" value="Baculovirus_Gp41"/>
</dbReference>
<dbReference type="Pfam" id="PF04700">
    <property type="entry name" value="Baculo_gp41"/>
    <property type="match status" value="1"/>
</dbReference>
<gene>
    <name evidence="1" type="primary">gp41</name>
</gene>
<dbReference type="EMBL" id="JN408834">
    <property type="protein sequence ID" value="AER41525.1"/>
    <property type="molecule type" value="Genomic_DNA"/>
</dbReference>
<dbReference type="KEGG" id="vg:13842628"/>
<organism evidence="1 2">
    <name type="scientific">Epinotia aporema granulovirus</name>
    <dbReference type="NCBI Taxonomy" id="166056"/>
    <lineage>
        <taxon>Viruses</taxon>
        <taxon>Viruses incertae sedis</taxon>
        <taxon>Naldaviricetes</taxon>
        <taxon>Lefavirales</taxon>
        <taxon>Baculoviridae</taxon>
        <taxon>Betabaculovirus</taxon>
        <taxon>Betabaculovirus epaporemae</taxon>
    </lineage>
</organism>
<reference evidence="1 2" key="1">
    <citation type="journal article" date="2012" name="BMC Genomics">
        <title>Genome of Epinotia aporema granulovirus (EpapGV), a polyorganotropic fast killing betabaculovirus with a novel thymidylate kinase gene.</title>
        <authorList>
            <person name="Ferrelli M.L."/>
            <person name="Salvador R."/>
            <person name="Biedma M.E."/>
            <person name="Berretta M.F."/>
            <person name="Haase S."/>
            <person name="Sciocco-Cap A."/>
            <person name="Ghiringhelli P.D."/>
            <person name="Romanowski V."/>
        </authorList>
    </citation>
    <scope>NUCLEOTIDE SEQUENCE [LARGE SCALE GENOMIC DNA]</scope>
</reference>
<dbReference type="OrthoDB" id="3665at10239"/>
<protein>
    <submittedName>
        <fullName evidence="1">GP41</fullName>
    </submittedName>
</protein>
<proteinExistence type="predicted"/>
<sequence>MNWSGVADMINLYKTNNTSKLSPEQISCMNMVRDLFLKADPVPVSVNKRFESDEQLIEYYGNLEKKYGSDIKLTNAHTIFDKSFIMSPIMKTYADKFYKRRLNLAASHLSDGIKYQMANAVTQNKPIPLIYNDATDEYLRQVYQKTDVAPNLQHMIDASSNSKLCMCTDIINNVVEDVLTGSHNGYYVNTCLYPHVRNNVLRFRDNITFLLRSPLTLSTNVYGLLEKKAQEHGQNTTADYSQWGVSRKTNIPIKQSLSEMAFENEALRRGIIQNLNIKYSDIIKKE</sequence>
<accession>K4ERV1</accession>
<evidence type="ECO:0000313" key="2">
    <source>
        <dbReference type="Proteomes" id="UP000201571"/>
    </source>
</evidence>
<name>K4ERV1_9BBAC</name>
<dbReference type="GeneID" id="13842628"/>
<dbReference type="GO" id="GO:0005198">
    <property type="term" value="F:structural molecule activity"/>
    <property type="evidence" value="ECO:0007669"/>
    <property type="project" value="InterPro"/>
</dbReference>